<protein>
    <recommendedName>
        <fullName evidence="6">Carboxylic ester hydrolase</fullName>
        <ecNumber evidence="6">3.1.1.-</ecNumber>
    </recommendedName>
</protein>
<dbReference type="GeneID" id="112044168"/>
<dbReference type="GO" id="GO:0052689">
    <property type="term" value="F:carboxylic ester hydrolase activity"/>
    <property type="evidence" value="ECO:0007669"/>
    <property type="project" value="UniProtKB-KW"/>
</dbReference>
<dbReference type="KEGG" id="bany:112044168"/>
<evidence type="ECO:0000313" key="8">
    <source>
        <dbReference type="Proteomes" id="UP001652582"/>
    </source>
</evidence>
<keyword evidence="3 6" id="KW-0378">Hydrolase</keyword>
<feature type="domain" description="Carboxylesterase type B" evidence="7">
    <location>
        <begin position="3"/>
        <end position="527"/>
    </location>
</feature>
<keyword evidence="4" id="KW-1015">Disulfide bond</keyword>
<dbReference type="InterPro" id="IPR050309">
    <property type="entry name" value="Type-B_Carboxylest/Lipase"/>
</dbReference>
<evidence type="ECO:0000256" key="4">
    <source>
        <dbReference type="ARBA" id="ARBA00023157"/>
    </source>
</evidence>
<dbReference type="InterPro" id="IPR029058">
    <property type="entry name" value="AB_hydrolase_fold"/>
</dbReference>
<dbReference type="EC" id="3.1.1.-" evidence="6"/>
<reference evidence="9" key="1">
    <citation type="submission" date="2025-08" db="UniProtKB">
        <authorList>
            <consortium name="RefSeq"/>
        </authorList>
    </citation>
    <scope>IDENTIFICATION</scope>
</reference>
<dbReference type="AlphaFoldDB" id="A0A6J1MS16"/>
<evidence type="ECO:0000313" key="9">
    <source>
        <dbReference type="RefSeq" id="XP_023935687.2"/>
    </source>
</evidence>
<dbReference type="PANTHER" id="PTHR11559">
    <property type="entry name" value="CARBOXYLESTERASE"/>
    <property type="match status" value="1"/>
</dbReference>
<organism evidence="8 9">
    <name type="scientific">Bicyclus anynana</name>
    <name type="common">Squinting bush brown butterfly</name>
    <dbReference type="NCBI Taxonomy" id="110368"/>
    <lineage>
        <taxon>Eukaryota</taxon>
        <taxon>Metazoa</taxon>
        <taxon>Ecdysozoa</taxon>
        <taxon>Arthropoda</taxon>
        <taxon>Hexapoda</taxon>
        <taxon>Insecta</taxon>
        <taxon>Pterygota</taxon>
        <taxon>Neoptera</taxon>
        <taxon>Endopterygota</taxon>
        <taxon>Lepidoptera</taxon>
        <taxon>Glossata</taxon>
        <taxon>Ditrysia</taxon>
        <taxon>Papilionoidea</taxon>
        <taxon>Nymphalidae</taxon>
        <taxon>Satyrinae</taxon>
        <taxon>Satyrini</taxon>
        <taxon>Mycalesina</taxon>
        <taxon>Bicyclus</taxon>
    </lineage>
</organism>
<keyword evidence="2" id="KW-0719">Serine esterase</keyword>
<dbReference type="InterPro" id="IPR019819">
    <property type="entry name" value="Carboxylesterase_B_CS"/>
</dbReference>
<evidence type="ECO:0000256" key="6">
    <source>
        <dbReference type="RuleBase" id="RU361235"/>
    </source>
</evidence>
<dbReference type="OrthoDB" id="19653at2759"/>
<evidence type="ECO:0000256" key="3">
    <source>
        <dbReference type="ARBA" id="ARBA00022801"/>
    </source>
</evidence>
<keyword evidence="5" id="KW-0325">Glycoprotein</keyword>
<evidence type="ECO:0000259" key="7">
    <source>
        <dbReference type="Pfam" id="PF00135"/>
    </source>
</evidence>
<keyword evidence="8" id="KW-1185">Reference proteome</keyword>
<dbReference type="InterPro" id="IPR019826">
    <property type="entry name" value="Carboxylesterase_B_AS"/>
</dbReference>
<dbReference type="SUPFAM" id="SSF53474">
    <property type="entry name" value="alpha/beta-Hydrolases"/>
    <property type="match status" value="1"/>
</dbReference>
<gene>
    <name evidence="9" type="primary">LOC112044168</name>
</gene>
<name>A0A6J1MS16_BICAN</name>
<evidence type="ECO:0000256" key="1">
    <source>
        <dbReference type="ARBA" id="ARBA00005964"/>
    </source>
</evidence>
<comment type="similarity">
    <text evidence="1 6">Belongs to the type-B carboxylesterase/lipase family.</text>
</comment>
<dbReference type="Gene3D" id="3.40.50.1820">
    <property type="entry name" value="alpha/beta hydrolase"/>
    <property type="match status" value="1"/>
</dbReference>
<dbReference type="PROSITE" id="PS00941">
    <property type="entry name" value="CARBOXYLESTERASE_B_2"/>
    <property type="match status" value="1"/>
</dbReference>
<accession>A0A6J1MS16</accession>
<dbReference type="PROSITE" id="PS00122">
    <property type="entry name" value="CARBOXYLESTERASE_B_1"/>
    <property type="match status" value="1"/>
</dbReference>
<proteinExistence type="inferred from homology"/>
<sequence length="540" mass="61850">MIKVEITDGILEGTEEKNKYGDSYFSFKGIPYAEPPLGDLRFKAPQKPKPWKGVRPAKEFGPICYQYDVYNKKIHGSEDCLYLNVYTPELKPTKPIPVMFWIHGGGLINGSGNDDLYGPEFLIRQNVILVTINYRLEVLGFLCLHTKDVPGNAGIKDQVAALRWVNKNIERFGGDPDNVTIFGESAGGACVSFHCMSPMSKGLFKRAIIQSGIATCWLPNVFQPRERALVLARDLGCESDNETDIIEFFKSQPIENLINKQIKLTLMENIKEYPCVSFGIVSEKEFPGVERYFHGDIYDVLRKGIHEDIEVMNGYTEDEGIIFLAGNCDLPKIYEQSNNCLEYFVPKPIEINCPLTIQIEVGTRLKKFYFGQQKVSSDTLDQFVKYVSADNFIYPSILWQKIVAKRNKNVLFFYKFNCKSERNIFTQLMGIPDLFQDQTVVCHGDDLPYIFPVKIFEQNISMDSEAFKMIDKVTKLWTNFAKYGDPTPDNTLGVKWSPYTRKEENYIIIEQFLTASKAPDSSTFDFWESIFKEFYPHVTV</sequence>
<dbReference type="InterPro" id="IPR002018">
    <property type="entry name" value="CarbesteraseB"/>
</dbReference>
<evidence type="ECO:0000256" key="5">
    <source>
        <dbReference type="ARBA" id="ARBA00023180"/>
    </source>
</evidence>
<dbReference type="Pfam" id="PF00135">
    <property type="entry name" value="COesterase"/>
    <property type="match status" value="1"/>
</dbReference>
<dbReference type="Proteomes" id="UP001652582">
    <property type="component" value="Chromosome 13"/>
</dbReference>
<evidence type="ECO:0000256" key="2">
    <source>
        <dbReference type="ARBA" id="ARBA00022487"/>
    </source>
</evidence>
<dbReference type="RefSeq" id="XP_023935687.2">
    <property type="nucleotide sequence ID" value="XM_024079919.2"/>
</dbReference>